<dbReference type="Proteomes" id="UP001170954">
    <property type="component" value="Unassembled WGS sequence"/>
</dbReference>
<sequence length="100" mass="11635">MKTLLLQTKISVDKVLTLLTEHIESQKKLEGQGGDPSDMMGGERTKIVLYDAHDVREILRIERSTYYRWLKSGLLKPIQIKGKHYYTSRFIEDLKRAQGK</sequence>
<evidence type="ECO:0000313" key="3">
    <source>
        <dbReference type="Proteomes" id="UP001170954"/>
    </source>
</evidence>
<reference evidence="2" key="2">
    <citation type="journal article" date="2022" name="Sci. Total Environ.">
        <title>Prevalence, transmission, and molecular epidemiology of tet(X)-positive bacteria among humans, animals, and environmental niches in China: An epidemiological, and genomic-based study.</title>
        <authorList>
            <person name="Dong N."/>
            <person name="Zeng Y."/>
            <person name="Cai C."/>
            <person name="Sun C."/>
            <person name="Lu J."/>
            <person name="Liu C."/>
            <person name="Zhou H."/>
            <person name="Sun Q."/>
            <person name="Shu L."/>
            <person name="Wang H."/>
            <person name="Wang Y."/>
            <person name="Wang S."/>
            <person name="Wu C."/>
            <person name="Chan E.W."/>
            <person name="Chen G."/>
            <person name="Shen Z."/>
            <person name="Chen S."/>
            <person name="Zhang R."/>
        </authorList>
    </citation>
    <scope>NUCLEOTIDE SEQUENCE</scope>
    <source>
        <strain evidence="2">R1692</strain>
    </source>
</reference>
<gene>
    <name evidence="2" type="ORF">HX018_16300</name>
</gene>
<dbReference type="Pfam" id="PF12728">
    <property type="entry name" value="HTH_17"/>
    <property type="match status" value="1"/>
</dbReference>
<evidence type="ECO:0000313" key="2">
    <source>
        <dbReference type="EMBL" id="MDM1049801.1"/>
    </source>
</evidence>
<dbReference type="EMBL" id="JACAGK010000058">
    <property type="protein sequence ID" value="MDM1049801.1"/>
    <property type="molecule type" value="Genomic_DNA"/>
</dbReference>
<evidence type="ECO:0000259" key="1">
    <source>
        <dbReference type="Pfam" id="PF12728"/>
    </source>
</evidence>
<name>A0ABT7NRP4_9SPHI</name>
<dbReference type="InterPro" id="IPR041657">
    <property type="entry name" value="HTH_17"/>
</dbReference>
<comment type="caution">
    <text evidence="2">The sequence shown here is derived from an EMBL/GenBank/DDBJ whole genome shotgun (WGS) entry which is preliminary data.</text>
</comment>
<protein>
    <submittedName>
        <fullName evidence="2">Helix-turn-helix domain-containing protein</fullName>
    </submittedName>
</protein>
<feature type="domain" description="Helix-turn-helix" evidence="1">
    <location>
        <begin position="49"/>
        <end position="86"/>
    </location>
</feature>
<keyword evidence="3" id="KW-1185">Reference proteome</keyword>
<accession>A0ABT7NRP4</accession>
<proteinExistence type="predicted"/>
<reference evidence="2" key="1">
    <citation type="submission" date="2020-06" db="EMBL/GenBank/DDBJ databases">
        <authorList>
            <person name="Dong N."/>
        </authorList>
    </citation>
    <scope>NUCLEOTIDE SEQUENCE</scope>
    <source>
        <strain evidence="2">R1692</strain>
    </source>
</reference>
<organism evidence="2 3">
    <name type="scientific">Sphingobacterium hotanense</name>
    <dbReference type="NCBI Taxonomy" id="649196"/>
    <lineage>
        <taxon>Bacteria</taxon>
        <taxon>Pseudomonadati</taxon>
        <taxon>Bacteroidota</taxon>
        <taxon>Sphingobacteriia</taxon>
        <taxon>Sphingobacteriales</taxon>
        <taxon>Sphingobacteriaceae</taxon>
        <taxon>Sphingobacterium</taxon>
    </lineage>
</organism>
<dbReference type="RefSeq" id="WP_260041759.1">
    <property type="nucleotide sequence ID" value="NZ_JACAGK010000058.1"/>
</dbReference>